<dbReference type="InterPro" id="IPR012337">
    <property type="entry name" value="RNaseH-like_sf"/>
</dbReference>
<name>A0A0L6VKZ4_9BASI</name>
<accession>A0A0L6VKZ4</accession>
<dbReference type="InterPro" id="IPR008906">
    <property type="entry name" value="HATC_C_dom"/>
</dbReference>
<dbReference type="AlphaFoldDB" id="A0A0L6VKZ4"/>
<dbReference type="VEuPathDB" id="FungiDB:VP01_142g12"/>
<organism evidence="2 3">
    <name type="scientific">Puccinia sorghi</name>
    <dbReference type="NCBI Taxonomy" id="27349"/>
    <lineage>
        <taxon>Eukaryota</taxon>
        <taxon>Fungi</taxon>
        <taxon>Dikarya</taxon>
        <taxon>Basidiomycota</taxon>
        <taxon>Pucciniomycotina</taxon>
        <taxon>Pucciniomycetes</taxon>
        <taxon>Pucciniales</taxon>
        <taxon>Pucciniaceae</taxon>
        <taxon>Puccinia</taxon>
    </lineage>
</organism>
<comment type="caution">
    <text evidence="2">The sequence shown here is derived from an EMBL/GenBank/DDBJ whole genome shotgun (WGS) entry which is preliminary data.</text>
</comment>
<dbReference type="STRING" id="27349.A0A0L6VKZ4"/>
<sequence>MYAKMIEKLETYQEEALECETLVMATLLHPTFRLKLFTHCWPEKANNAKALLEQHFQKRNDILKKKENDDKLLEKTKPTIINPDNIFDLFEAPETNDKTKELEVYIKNMDRLQGPSAKDPQSLLTWWKDHSSTYPVLASLAKDFLASSASSCAVERTFSLAANVCSSGRGSLKPRKIEQCVSGDVCLKEGIQVSGSFDKAQKIIKIYAES</sequence>
<dbReference type="GO" id="GO:0046983">
    <property type="term" value="F:protein dimerization activity"/>
    <property type="evidence" value="ECO:0007669"/>
    <property type="project" value="InterPro"/>
</dbReference>
<reference evidence="2 3" key="1">
    <citation type="submission" date="2015-08" db="EMBL/GenBank/DDBJ databases">
        <title>Next Generation Sequencing and Analysis of the Genome of Puccinia sorghi L Schw, the Causal Agent of Maize Common Rust.</title>
        <authorList>
            <person name="Rochi L."/>
            <person name="Burguener G."/>
            <person name="Darino M."/>
            <person name="Turjanski A."/>
            <person name="Kreff E."/>
            <person name="Dieguez M.J."/>
            <person name="Sacco F."/>
        </authorList>
    </citation>
    <scope>NUCLEOTIDE SEQUENCE [LARGE SCALE GENOMIC DNA]</scope>
    <source>
        <strain evidence="2 3">RO10H11247</strain>
    </source>
</reference>
<dbReference type="EMBL" id="LAVV01004777">
    <property type="protein sequence ID" value="KNZ61252.1"/>
    <property type="molecule type" value="Genomic_DNA"/>
</dbReference>
<proteinExistence type="predicted"/>
<feature type="domain" description="HAT C-terminal dimerisation" evidence="1">
    <location>
        <begin position="101"/>
        <end position="181"/>
    </location>
</feature>
<dbReference type="OrthoDB" id="3264316at2759"/>
<evidence type="ECO:0000313" key="2">
    <source>
        <dbReference type="EMBL" id="KNZ61252.1"/>
    </source>
</evidence>
<dbReference type="SUPFAM" id="SSF53098">
    <property type="entry name" value="Ribonuclease H-like"/>
    <property type="match status" value="1"/>
</dbReference>
<gene>
    <name evidence="2" type="ORF">VP01_142g12</name>
</gene>
<dbReference type="PANTHER" id="PTHR23272:SF104">
    <property type="entry name" value="HAT FAMILY DIMERISATION DOMAIN CONTAINING PROTEIN, EXPRESSED"/>
    <property type="match status" value="1"/>
</dbReference>
<dbReference type="PANTHER" id="PTHR23272">
    <property type="entry name" value="BED FINGER-RELATED"/>
    <property type="match status" value="1"/>
</dbReference>
<evidence type="ECO:0000313" key="3">
    <source>
        <dbReference type="Proteomes" id="UP000037035"/>
    </source>
</evidence>
<protein>
    <recommendedName>
        <fullName evidence="1">HAT C-terminal dimerisation domain-containing protein</fullName>
    </recommendedName>
</protein>
<keyword evidence="3" id="KW-1185">Reference proteome</keyword>
<dbReference type="Pfam" id="PF05699">
    <property type="entry name" value="Dimer_Tnp_hAT"/>
    <property type="match status" value="1"/>
</dbReference>
<dbReference type="Proteomes" id="UP000037035">
    <property type="component" value="Unassembled WGS sequence"/>
</dbReference>
<evidence type="ECO:0000259" key="1">
    <source>
        <dbReference type="Pfam" id="PF05699"/>
    </source>
</evidence>